<evidence type="ECO:0000256" key="1">
    <source>
        <dbReference type="SAM" id="MobiDB-lite"/>
    </source>
</evidence>
<reference evidence="3" key="1">
    <citation type="journal article" date="2014" name="Proc. Natl. Acad. Sci. U.S.A.">
        <title>Extensive sampling of basidiomycete genomes demonstrates inadequacy of the white-rot/brown-rot paradigm for wood decay fungi.</title>
        <authorList>
            <person name="Riley R."/>
            <person name="Salamov A.A."/>
            <person name="Brown D.W."/>
            <person name="Nagy L.G."/>
            <person name="Floudas D."/>
            <person name="Held B.W."/>
            <person name="Levasseur A."/>
            <person name="Lombard V."/>
            <person name="Morin E."/>
            <person name="Otillar R."/>
            <person name="Lindquist E.A."/>
            <person name="Sun H."/>
            <person name="LaButti K.M."/>
            <person name="Schmutz J."/>
            <person name="Jabbour D."/>
            <person name="Luo H."/>
            <person name="Baker S.E."/>
            <person name="Pisabarro A.G."/>
            <person name="Walton J.D."/>
            <person name="Blanchette R.A."/>
            <person name="Henrissat B."/>
            <person name="Martin F."/>
            <person name="Cullen D."/>
            <person name="Hibbett D.S."/>
            <person name="Grigoriev I.V."/>
        </authorList>
    </citation>
    <scope>NUCLEOTIDE SEQUENCE [LARGE SCALE GENOMIC DNA]</scope>
    <source>
        <strain evidence="3">MUCL 33604</strain>
    </source>
</reference>
<evidence type="ECO:0000313" key="2">
    <source>
        <dbReference type="EMBL" id="KDQ56806.1"/>
    </source>
</evidence>
<dbReference type="Proteomes" id="UP000027265">
    <property type="component" value="Unassembled WGS sequence"/>
</dbReference>
<protein>
    <submittedName>
        <fullName evidence="2">Uncharacterized protein</fullName>
    </submittedName>
</protein>
<accession>A0A067Q2I7</accession>
<organism evidence="2 3">
    <name type="scientific">Jaapia argillacea MUCL 33604</name>
    <dbReference type="NCBI Taxonomy" id="933084"/>
    <lineage>
        <taxon>Eukaryota</taxon>
        <taxon>Fungi</taxon>
        <taxon>Dikarya</taxon>
        <taxon>Basidiomycota</taxon>
        <taxon>Agaricomycotina</taxon>
        <taxon>Agaricomycetes</taxon>
        <taxon>Agaricomycetidae</taxon>
        <taxon>Jaapiales</taxon>
        <taxon>Jaapiaceae</taxon>
        <taxon>Jaapia</taxon>
    </lineage>
</organism>
<feature type="region of interest" description="Disordered" evidence="1">
    <location>
        <begin position="28"/>
        <end position="94"/>
    </location>
</feature>
<gene>
    <name evidence="2" type="ORF">JAAARDRAFT_301784</name>
</gene>
<proteinExistence type="predicted"/>
<dbReference type="STRING" id="933084.A0A067Q2I7"/>
<dbReference type="InParanoid" id="A0A067Q2I7"/>
<feature type="compositionally biased region" description="Gly residues" evidence="1">
    <location>
        <begin position="33"/>
        <end position="57"/>
    </location>
</feature>
<keyword evidence="3" id="KW-1185">Reference proteome</keyword>
<evidence type="ECO:0000313" key="3">
    <source>
        <dbReference type="Proteomes" id="UP000027265"/>
    </source>
</evidence>
<sequence length="183" mass="19171">MYIGQSPASYTLAINSEFEHEHEYQSIPIFPRKGGGGGGEGGGDHFSGGGEGGGGRTGSSSSSSPGVHLSGDTGITGKTASVHSSGGGKPFTISGNSPFKGRLAGGGNRVRDMPCHFLSHLTLYLSWLIHLFPDRVRFTEPHDMGADTPTEGLGHTSITGRYPSSFTLSLFTRTIMAQIRTLT</sequence>
<feature type="compositionally biased region" description="Low complexity" evidence="1">
    <location>
        <begin position="58"/>
        <end position="71"/>
    </location>
</feature>
<dbReference type="EMBL" id="KL197721">
    <property type="protein sequence ID" value="KDQ56806.1"/>
    <property type="molecule type" value="Genomic_DNA"/>
</dbReference>
<name>A0A067Q2I7_9AGAM</name>
<dbReference type="HOGENOM" id="CLU_1475377_0_0_1"/>
<dbReference type="AlphaFoldDB" id="A0A067Q2I7"/>